<keyword evidence="10 18" id="KW-0378">Hydrolase</keyword>
<evidence type="ECO:0000256" key="12">
    <source>
        <dbReference type="ARBA" id="ARBA00023136"/>
    </source>
</evidence>
<evidence type="ECO:0000256" key="10">
    <source>
        <dbReference type="ARBA" id="ARBA00022801"/>
    </source>
</evidence>
<dbReference type="Proteomes" id="UP000754644">
    <property type="component" value="Unassembled WGS sequence"/>
</dbReference>
<organism evidence="22 23">
    <name type="scientific">SAR86 cluster bacterium</name>
    <dbReference type="NCBI Taxonomy" id="2030880"/>
    <lineage>
        <taxon>Bacteria</taxon>
        <taxon>Pseudomonadati</taxon>
        <taxon>Pseudomonadota</taxon>
        <taxon>Gammaproteobacteria</taxon>
        <taxon>SAR86 cluster</taxon>
    </lineage>
</organism>
<keyword evidence="6 18" id="KW-0645">Protease</keyword>
<feature type="domain" description="Prepilin peptidase A24 N-terminal" evidence="21">
    <location>
        <begin position="22"/>
        <end position="128"/>
    </location>
</feature>
<comment type="catalytic activity">
    <reaction evidence="14 18">
        <text>Typically cleaves a -Gly-|-Phe- bond to release an N-terminal, basic peptide of 5-8 residues from type IV prepilin, and then N-methylates the new N-terminal amino group, the methyl donor being S-adenosyl-L-methionine.</text>
        <dbReference type="EC" id="3.4.23.43"/>
    </reaction>
</comment>
<accession>A0A972VWM7</accession>
<evidence type="ECO:0000256" key="15">
    <source>
        <dbReference type="ARBA" id="ARBA00067082"/>
    </source>
</evidence>
<dbReference type="GO" id="GO:0008168">
    <property type="term" value="F:methyltransferase activity"/>
    <property type="evidence" value="ECO:0007669"/>
    <property type="project" value="UniProtKB-KW"/>
</dbReference>
<evidence type="ECO:0000313" key="22">
    <source>
        <dbReference type="EMBL" id="NQV63730.1"/>
    </source>
</evidence>
<evidence type="ECO:0000256" key="6">
    <source>
        <dbReference type="ARBA" id="ARBA00022670"/>
    </source>
</evidence>
<keyword evidence="4" id="KW-0997">Cell inner membrane</keyword>
<dbReference type="GO" id="GO:0006465">
    <property type="term" value="P:signal peptide processing"/>
    <property type="evidence" value="ECO:0007669"/>
    <property type="project" value="TreeGrafter"/>
</dbReference>
<feature type="transmembrane region" description="Helical" evidence="19">
    <location>
        <begin position="119"/>
        <end position="145"/>
    </location>
</feature>
<keyword evidence="13 18" id="KW-0511">Multifunctional enzyme</keyword>
<evidence type="ECO:0000256" key="18">
    <source>
        <dbReference type="RuleBase" id="RU003794"/>
    </source>
</evidence>
<dbReference type="InterPro" id="IPR000045">
    <property type="entry name" value="Prepilin_IV_endopep_pep"/>
</dbReference>
<comment type="subcellular location">
    <subcellularLocation>
        <location evidence="1">Cell inner membrane</location>
        <topology evidence="1">Multi-pass membrane protein</topology>
    </subcellularLocation>
    <subcellularLocation>
        <location evidence="18">Cell membrane</location>
        <topology evidence="18">Multi-pass membrane protein</topology>
    </subcellularLocation>
</comment>
<dbReference type="GO" id="GO:0004190">
    <property type="term" value="F:aspartic-type endopeptidase activity"/>
    <property type="evidence" value="ECO:0007669"/>
    <property type="project" value="UniProtKB-EC"/>
</dbReference>
<evidence type="ECO:0000256" key="11">
    <source>
        <dbReference type="ARBA" id="ARBA00022989"/>
    </source>
</evidence>
<comment type="caution">
    <text evidence="22">The sequence shown here is derived from an EMBL/GenBank/DDBJ whole genome shotgun (WGS) entry which is preliminary data.</text>
</comment>
<evidence type="ECO:0000256" key="17">
    <source>
        <dbReference type="RuleBase" id="RU003793"/>
    </source>
</evidence>
<dbReference type="Pfam" id="PF06750">
    <property type="entry name" value="A24_N_bact"/>
    <property type="match status" value="1"/>
</dbReference>
<gene>
    <name evidence="22" type="ORF">HQ497_00065</name>
</gene>
<dbReference type="InterPro" id="IPR050882">
    <property type="entry name" value="Prepilin_peptidase/N-MTase"/>
</dbReference>
<keyword evidence="5 18" id="KW-0489">Methyltransferase</keyword>
<evidence type="ECO:0000256" key="9">
    <source>
        <dbReference type="ARBA" id="ARBA00022692"/>
    </source>
</evidence>
<evidence type="ECO:0000313" key="23">
    <source>
        <dbReference type="Proteomes" id="UP000754644"/>
    </source>
</evidence>
<reference evidence="22" key="1">
    <citation type="submission" date="2020-05" db="EMBL/GenBank/DDBJ databases">
        <title>Sulfur intermediates as new biogeochemical hubs in an aquatic model microbial ecosystem.</title>
        <authorList>
            <person name="Vigneron A."/>
        </authorList>
    </citation>
    <scope>NUCLEOTIDE SEQUENCE</scope>
    <source>
        <strain evidence="22">Bin.250</strain>
    </source>
</reference>
<evidence type="ECO:0000256" key="7">
    <source>
        <dbReference type="ARBA" id="ARBA00022679"/>
    </source>
</evidence>
<dbReference type="PANTHER" id="PTHR30487">
    <property type="entry name" value="TYPE 4 PREPILIN-LIKE PROTEINS LEADER PEPTIDE-PROCESSING ENZYME"/>
    <property type="match status" value="1"/>
</dbReference>
<keyword evidence="3" id="KW-1003">Cell membrane</keyword>
<feature type="transmembrane region" description="Helical" evidence="19">
    <location>
        <begin position="265"/>
        <end position="287"/>
    </location>
</feature>
<comment type="similarity">
    <text evidence="2 17">Belongs to the peptidase A24 family.</text>
</comment>
<dbReference type="EC" id="2.1.1.-" evidence="18"/>
<evidence type="ECO:0000256" key="3">
    <source>
        <dbReference type="ARBA" id="ARBA00022475"/>
    </source>
</evidence>
<dbReference type="AlphaFoldDB" id="A0A972VWM7"/>
<dbReference type="EMBL" id="JABMOJ010000003">
    <property type="protein sequence ID" value="NQV63730.1"/>
    <property type="molecule type" value="Genomic_DNA"/>
</dbReference>
<keyword evidence="9 18" id="KW-0812">Transmembrane</keyword>
<dbReference type="Pfam" id="PF01478">
    <property type="entry name" value="Peptidase_A24"/>
    <property type="match status" value="1"/>
</dbReference>
<evidence type="ECO:0000256" key="16">
    <source>
        <dbReference type="ARBA" id="ARBA00071870"/>
    </source>
</evidence>
<dbReference type="InterPro" id="IPR010627">
    <property type="entry name" value="Prepilin_pept_A24_N"/>
</dbReference>
<keyword evidence="12 19" id="KW-0472">Membrane</keyword>
<name>A0A972VWM7_9GAMM</name>
<feature type="transmembrane region" description="Helical" evidence="19">
    <location>
        <begin position="234"/>
        <end position="253"/>
    </location>
</feature>
<evidence type="ECO:0000259" key="21">
    <source>
        <dbReference type="Pfam" id="PF06750"/>
    </source>
</evidence>
<evidence type="ECO:0000256" key="1">
    <source>
        <dbReference type="ARBA" id="ARBA00004429"/>
    </source>
</evidence>
<keyword evidence="11 19" id="KW-1133">Transmembrane helix</keyword>
<sequence length="290" mass="31930">MTDYLILLEAEFPLFILICSLILGLLVGSFLNVVIHRLPIMLQREWQQQANDILGNPEEAAAPAYNLVVPNSRCPRCEHNIRPWENIPLLSYALLRGKCSACQNPISARYPLVELLTGVLTLLVVYTFGVTLAGLAACCLTWALVALSLIDYDHQLLPDDITLPFLWLGLILNSFGLFTHLATAVWGAVAGYLVFWCIYQAFKLITGREGMGYGDFKLLAMLGAWMGWQSLPLIIILSSFAGALIGGTLILFGRDKAKPIPFGPYLAIAGWIALIWGDALTASYLQFVAI</sequence>
<evidence type="ECO:0000256" key="8">
    <source>
        <dbReference type="ARBA" id="ARBA00022691"/>
    </source>
</evidence>
<dbReference type="EC" id="3.4.23.43" evidence="15 18"/>
<protein>
    <recommendedName>
        <fullName evidence="16 18">Prepilin leader peptidase/N-methyltransferase</fullName>
        <ecNumber evidence="18">2.1.1.-</ecNumber>
        <ecNumber evidence="15 18">3.4.23.43</ecNumber>
    </recommendedName>
</protein>
<evidence type="ECO:0000259" key="20">
    <source>
        <dbReference type="Pfam" id="PF01478"/>
    </source>
</evidence>
<evidence type="ECO:0000256" key="14">
    <source>
        <dbReference type="ARBA" id="ARBA00050401"/>
    </source>
</evidence>
<dbReference type="GO" id="GO:0005886">
    <property type="term" value="C:plasma membrane"/>
    <property type="evidence" value="ECO:0007669"/>
    <property type="project" value="UniProtKB-SubCell"/>
</dbReference>
<evidence type="ECO:0000256" key="13">
    <source>
        <dbReference type="ARBA" id="ARBA00023268"/>
    </source>
</evidence>
<evidence type="ECO:0000256" key="2">
    <source>
        <dbReference type="ARBA" id="ARBA00005801"/>
    </source>
</evidence>
<dbReference type="InterPro" id="IPR014032">
    <property type="entry name" value="Peptidase_A24A_bac"/>
</dbReference>
<dbReference type="Gene3D" id="1.20.120.1220">
    <property type="match status" value="1"/>
</dbReference>
<feature type="domain" description="Prepilin type IV endopeptidase peptidase" evidence="20">
    <location>
        <begin position="139"/>
        <end position="246"/>
    </location>
</feature>
<comment type="function">
    <text evidence="18">Plays an essential role in type IV pili and type II pseudopili formation by proteolytically removing the leader sequence from substrate proteins and subsequently monomethylating the alpha-amino group of the newly exposed N-terminal phenylalanine.</text>
</comment>
<feature type="transmembrane region" description="Helical" evidence="19">
    <location>
        <begin position="12"/>
        <end position="35"/>
    </location>
</feature>
<dbReference type="GO" id="GO:0032259">
    <property type="term" value="P:methylation"/>
    <property type="evidence" value="ECO:0007669"/>
    <property type="project" value="UniProtKB-KW"/>
</dbReference>
<keyword evidence="7 18" id="KW-0808">Transferase</keyword>
<dbReference type="FunFam" id="1.20.120.1220:FF:000001">
    <property type="entry name" value="Type 4 prepilin-like proteins leader peptide-processing enzyme"/>
    <property type="match status" value="1"/>
</dbReference>
<evidence type="ECO:0000256" key="19">
    <source>
        <dbReference type="SAM" id="Phobius"/>
    </source>
</evidence>
<evidence type="ECO:0000256" key="4">
    <source>
        <dbReference type="ARBA" id="ARBA00022519"/>
    </source>
</evidence>
<feature type="transmembrane region" description="Helical" evidence="19">
    <location>
        <begin position="165"/>
        <end position="198"/>
    </location>
</feature>
<evidence type="ECO:0000256" key="5">
    <source>
        <dbReference type="ARBA" id="ARBA00022603"/>
    </source>
</evidence>
<keyword evidence="8" id="KW-0949">S-adenosyl-L-methionine</keyword>
<dbReference type="PANTHER" id="PTHR30487:SF0">
    <property type="entry name" value="PREPILIN LEADER PEPTIDASE_N-METHYLTRANSFERASE-RELATED"/>
    <property type="match status" value="1"/>
</dbReference>
<proteinExistence type="inferred from homology"/>
<dbReference type="PRINTS" id="PR00864">
    <property type="entry name" value="PREPILNPTASE"/>
</dbReference>